<organism evidence="2">
    <name type="scientific">Anthurium amnicola</name>
    <dbReference type="NCBI Taxonomy" id="1678845"/>
    <lineage>
        <taxon>Eukaryota</taxon>
        <taxon>Viridiplantae</taxon>
        <taxon>Streptophyta</taxon>
        <taxon>Embryophyta</taxon>
        <taxon>Tracheophyta</taxon>
        <taxon>Spermatophyta</taxon>
        <taxon>Magnoliopsida</taxon>
        <taxon>Liliopsida</taxon>
        <taxon>Araceae</taxon>
        <taxon>Pothoideae</taxon>
        <taxon>Potheae</taxon>
        <taxon>Anthurium</taxon>
    </lineage>
</organism>
<feature type="non-terminal residue" evidence="2">
    <location>
        <position position="1"/>
    </location>
</feature>
<feature type="compositionally biased region" description="Basic and acidic residues" evidence="1">
    <location>
        <begin position="150"/>
        <end position="173"/>
    </location>
</feature>
<feature type="compositionally biased region" description="Basic and acidic residues" evidence="1">
    <location>
        <begin position="189"/>
        <end position="289"/>
    </location>
</feature>
<proteinExistence type="predicted"/>
<feature type="compositionally biased region" description="Basic and acidic residues" evidence="1">
    <location>
        <begin position="556"/>
        <end position="566"/>
    </location>
</feature>
<feature type="compositionally biased region" description="Basic and acidic residues" evidence="1">
    <location>
        <begin position="592"/>
        <end position="617"/>
    </location>
</feature>
<reference evidence="2" key="1">
    <citation type="submission" date="2015-07" db="EMBL/GenBank/DDBJ databases">
        <title>Transcriptome Assembly of Anthurium amnicola.</title>
        <authorList>
            <person name="Suzuki J."/>
        </authorList>
    </citation>
    <scope>NUCLEOTIDE SEQUENCE</scope>
</reference>
<gene>
    <name evidence="2" type="primary">Wdr60_2</name>
    <name evidence="2" type="ORF">g.106302</name>
</gene>
<feature type="compositionally biased region" description="Basic and acidic residues" evidence="1">
    <location>
        <begin position="368"/>
        <end position="503"/>
    </location>
</feature>
<dbReference type="AlphaFoldDB" id="A0A1D1Z0X0"/>
<protein>
    <submittedName>
        <fullName evidence="2">WD repeat-containing protein 60</fullName>
    </submittedName>
</protein>
<sequence length="1183" mass="132865">QLGSGTYHGRGACAFVSVLDLEIGGLGLGGGTMPRSSRHESSHRGHKHSSKDARDRSDSEEERNSRERKSREEPPAAAAAGGGGAASASRVSRDPESEKRRGSSLSLLPQQEKDVSGSGNGDYSGDRGKKRKDRPVDPAAAAERCNGGDGQDRLEDRELKGEEPRHSDLEGMAKVKVSAVDSKGRSSRRHEGSGERKEHSGGKDDSAKRRSDKDYSRRESGIHHKDVKDRERERGSERDREQGSERDRERGSDRDRESGPHRGRENLLEKERDRGSEREKKIQDIRQDGSSEASIRKHGGRAGSLEEEITVKGDVENTDRQIRDELRNTELEKELEKRIQKRRDDFRDKDKWHEDCRDGENDVTIPLKNDKWQGEGREGEDKRLSSREERMKNGSYKDEKHRDGSYREKYRDAVDRIQRHEDEKTRDDRSLRDHASDRSNSKHYRDEKKSLENHYKRNKHQDSDHDGSSYTDDRGTKYKDGRGRKRPSDENEDYIDGKSRSAKELCANLERSTSYNSNVDCSAERERPEHVHPDKVDFSINRPKGSPSSSTQYSRDQYRHGSKRMEAIGGNSLSEERPHMASSRDLGTPLPFHDRVPERRSLEKSKPKGERHVDELSLKSGASSKYERSPRSDGPGSPIQLTERSPSTSDRRRSNRAGARRSLDVEEMGHRSSILKDGTHFGSEDKEQMQPKEKPLSDDRSQVDPTNSYSVPSGLPSFNRSDNVSSGFPSHFPPPVRFGIDGPGLGSFDEDNRVLVGDRKFGTRYRRNADLNVSRGQGNAWKGVQNWPSPVANGFIPFQHLPPSGGFHPVVQPFPPPSLFGIRPSMDMSHTGVSYHMHETPDRFSGHARPFGWRNPADDSCPPHLQGWDGNNGIPLDESHVFRRPDWEQNRHMINNRGWEMSVDVWKGQNGGNNMELSVPQKEVDYSAHVPSDETWAGQSARQPRTELSRSPAESVEIKQTIEISSAKDAIEVPPKVVEERTPEPSKSTKEDSAHLCCFYLSKLDISADLALPELYKQCMSLIGTVDAVRSSSDISKRYPQGIGRSSQVGSRESNILSSHFPAVPDAVFQRAMSLYKRQNEGMRMKTPELFLKGEVKDSPAMEEVVRMEDLASEDGSHVNASPPGNEDNSVSTDAKCMPAVNPMEQPSGTVSNVVEGPQACEVLMPECRLNLSRIHHSPESTH</sequence>
<dbReference type="EMBL" id="GDJX01007437">
    <property type="protein sequence ID" value="JAT60499.1"/>
    <property type="molecule type" value="Transcribed_RNA"/>
</dbReference>
<feature type="compositionally biased region" description="Polar residues" evidence="1">
    <location>
        <begin position="510"/>
        <end position="520"/>
    </location>
</feature>
<dbReference type="PANTHER" id="PTHR34837:SF1">
    <property type="entry name" value="LOW PROTEIN: ZINC FINGER CCCH DOMAIN PROTEIN"/>
    <property type="match status" value="1"/>
</dbReference>
<feature type="compositionally biased region" description="Basic and acidic residues" evidence="1">
    <location>
        <begin position="677"/>
        <end position="702"/>
    </location>
</feature>
<feature type="compositionally biased region" description="Basic and acidic residues" evidence="1">
    <location>
        <begin position="339"/>
        <end position="360"/>
    </location>
</feature>
<feature type="compositionally biased region" description="Basic and acidic residues" evidence="1">
    <location>
        <begin position="522"/>
        <end position="537"/>
    </location>
</feature>
<evidence type="ECO:0000313" key="2">
    <source>
        <dbReference type="EMBL" id="JAT60499.1"/>
    </source>
</evidence>
<name>A0A1D1Z0X0_9ARAE</name>
<feature type="region of interest" description="Disordered" evidence="1">
    <location>
        <begin position="1113"/>
        <end position="1132"/>
    </location>
</feature>
<feature type="compositionally biased region" description="Basic and acidic residues" evidence="1">
    <location>
        <begin position="309"/>
        <end position="327"/>
    </location>
</feature>
<feature type="region of interest" description="Disordered" evidence="1">
    <location>
        <begin position="27"/>
        <end position="327"/>
    </location>
</feature>
<feature type="compositionally biased region" description="Polar residues" evidence="1">
    <location>
        <begin position="703"/>
        <end position="726"/>
    </location>
</feature>
<feature type="compositionally biased region" description="Polar residues" evidence="1">
    <location>
        <begin position="639"/>
        <end position="648"/>
    </location>
</feature>
<feature type="compositionally biased region" description="Basic and acidic residues" evidence="1">
    <location>
        <begin position="50"/>
        <end position="74"/>
    </location>
</feature>
<evidence type="ECO:0000256" key="1">
    <source>
        <dbReference type="SAM" id="MobiDB-lite"/>
    </source>
</evidence>
<feature type="compositionally biased region" description="Polar residues" evidence="1">
    <location>
        <begin position="546"/>
        <end position="555"/>
    </location>
</feature>
<accession>A0A1D1Z0X0</accession>
<feature type="region of interest" description="Disordered" evidence="1">
    <location>
        <begin position="934"/>
        <end position="954"/>
    </location>
</feature>
<dbReference type="PANTHER" id="PTHR34837">
    <property type="entry name" value="OS05G0595500 PROTEIN"/>
    <property type="match status" value="1"/>
</dbReference>
<feature type="compositionally biased region" description="Basic and acidic residues" evidence="1">
    <location>
        <begin position="91"/>
        <end position="101"/>
    </location>
</feature>
<feature type="region of interest" description="Disordered" evidence="1">
    <location>
        <begin position="339"/>
        <end position="726"/>
    </location>
</feature>
<feature type="compositionally biased region" description="Basic and acidic residues" evidence="1">
    <location>
        <begin position="661"/>
        <end position="670"/>
    </location>
</feature>